<gene>
    <name evidence="4" type="ORF">CATMQ487_05510</name>
</gene>
<keyword evidence="2" id="KW-0732">Signal</keyword>
<feature type="domain" description="Glycosyl hydrolase family 13 catalytic" evidence="3">
    <location>
        <begin position="54"/>
        <end position="411"/>
    </location>
</feature>
<dbReference type="PANTHER" id="PTHR10357">
    <property type="entry name" value="ALPHA-AMYLASE FAMILY MEMBER"/>
    <property type="match status" value="1"/>
</dbReference>
<dbReference type="Gene3D" id="2.60.40.1180">
    <property type="entry name" value="Golgi alpha-mannosidase II"/>
    <property type="match status" value="1"/>
</dbReference>
<sequence length="535" mass="56756">MKPAALLLSLLLAACGGGGSASTEPPPAVDVSTVAQADSPSALPAGWQHGAFMEIYVRGYQDSDGDGIGDLRGLISRLDYLQDLGITGLWLMPVTQSQDRDHGYAVSDYRRVEADYGSLDDFKELLSQAHARGIGVIVDYVMNHSGATNPLFLNSRHAADNPYRGWYVWSGGAPSSAWNIYGSYPWYSTGSGWYFAGFWSQMPDFNLRNAEAVAYHHSNLRYWLNLGVDGFRFDAVGNLIENGAAAWENQSENDALMATVRQVVQAYPNRYMVCEAPGQPQRYGADTVCGGAFAFGQQTAVIDATAGDAAAVASTAAYFSSAPTGMASFLSNHDAFAGERLWDQVSGNAAEYRLAAATNLLQGRTPFLYYGEEIGMAGGAGLTGDWKLRTPMSWTSSNRGSDGFSTASPFRANSANVGSNNVLAQAGVADSLHSFYKDVIALRKSRASLMTGAYRNPAAQGAVMSFQRVEGSETTVVAFNYANSLATASLAGLPANAVLRRLWPVGGANAAADAAGAAQVPMAARSFTAFAVQAP</sequence>
<organism evidence="4 5">
    <name type="scientific">Sphaerotilus microaerophilus</name>
    <dbReference type="NCBI Taxonomy" id="2914710"/>
    <lineage>
        <taxon>Bacteria</taxon>
        <taxon>Pseudomonadati</taxon>
        <taxon>Pseudomonadota</taxon>
        <taxon>Betaproteobacteria</taxon>
        <taxon>Burkholderiales</taxon>
        <taxon>Sphaerotilaceae</taxon>
        <taxon>Sphaerotilus</taxon>
    </lineage>
</organism>
<dbReference type="PANTHER" id="PTHR10357:SF179">
    <property type="entry name" value="NEUTRAL AND BASIC AMINO ACID TRANSPORT PROTEIN RBAT"/>
    <property type="match status" value="1"/>
</dbReference>
<dbReference type="SMART" id="SM00642">
    <property type="entry name" value="Aamy"/>
    <property type="match status" value="1"/>
</dbReference>
<dbReference type="InterPro" id="IPR017853">
    <property type="entry name" value="GH"/>
</dbReference>
<dbReference type="PROSITE" id="PS51257">
    <property type="entry name" value="PROKAR_LIPOPROTEIN"/>
    <property type="match status" value="1"/>
</dbReference>
<evidence type="ECO:0000313" key="4">
    <source>
        <dbReference type="EMBL" id="BDI03581.1"/>
    </source>
</evidence>
<reference evidence="4" key="1">
    <citation type="submission" date="2022-04" db="EMBL/GenBank/DDBJ databases">
        <title>Whole genome sequence of Sphaerotilus sp. FB-5.</title>
        <authorList>
            <person name="Takeda M."/>
            <person name="Narihara S."/>
            <person name="Akimoto M."/>
            <person name="Akimoto R."/>
            <person name="Nishiyashiki S."/>
            <person name="Murakami T."/>
        </authorList>
    </citation>
    <scope>NUCLEOTIDE SEQUENCE</scope>
    <source>
        <strain evidence="4">FB-5</strain>
    </source>
</reference>
<dbReference type="RefSeq" id="WP_251971856.1">
    <property type="nucleotide sequence ID" value="NZ_AP025730.1"/>
</dbReference>
<feature type="signal peptide" evidence="2">
    <location>
        <begin position="1"/>
        <end position="21"/>
    </location>
</feature>
<dbReference type="Proteomes" id="UP001057498">
    <property type="component" value="Chromosome"/>
</dbReference>
<dbReference type="CDD" id="cd11316">
    <property type="entry name" value="AmyAc_bac2_AmyA"/>
    <property type="match status" value="1"/>
</dbReference>
<dbReference type="Gene3D" id="3.20.20.80">
    <property type="entry name" value="Glycosidases"/>
    <property type="match status" value="1"/>
</dbReference>
<dbReference type="Pfam" id="PF00128">
    <property type="entry name" value="Alpha-amylase"/>
    <property type="match status" value="1"/>
</dbReference>
<dbReference type="InterPro" id="IPR013780">
    <property type="entry name" value="Glyco_hydro_b"/>
</dbReference>
<feature type="chain" id="PRO_5047003736" evidence="2">
    <location>
        <begin position="22"/>
        <end position="535"/>
    </location>
</feature>
<dbReference type="SUPFAM" id="SSF51445">
    <property type="entry name" value="(Trans)glycosidases"/>
    <property type="match status" value="1"/>
</dbReference>
<accession>A0ABM7YGV3</accession>
<dbReference type="EMBL" id="AP025730">
    <property type="protein sequence ID" value="BDI03581.1"/>
    <property type="molecule type" value="Genomic_DNA"/>
</dbReference>
<evidence type="ECO:0000256" key="2">
    <source>
        <dbReference type="SAM" id="SignalP"/>
    </source>
</evidence>
<evidence type="ECO:0000313" key="5">
    <source>
        <dbReference type="Proteomes" id="UP001057498"/>
    </source>
</evidence>
<name>A0ABM7YGV3_9BURK</name>
<dbReference type="InterPro" id="IPR045857">
    <property type="entry name" value="O16G_dom_2"/>
</dbReference>
<dbReference type="Gene3D" id="3.90.400.10">
    <property type="entry name" value="Oligo-1,6-glucosidase, Domain 2"/>
    <property type="match status" value="1"/>
</dbReference>
<protein>
    <submittedName>
        <fullName evidence="4">Alpha-glucosidase</fullName>
    </submittedName>
</protein>
<evidence type="ECO:0000256" key="1">
    <source>
        <dbReference type="ARBA" id="ARBA00008061"/>
    </source>
</evidence>
<keyword evidence="5" id="KW-1185">Reference proteome</keyword>
<evidence type="ECO:0000259" key="3">
    <source>
        <dbReference type="SMART" id="SM00642"/>
    </source>
</evidence>
<comment type="similarity">
    <text evidence="1">Belongs to the glycosyl hydrolase 13 family.</text>
</comment>
<dbReference type="InterPro" id="IPR006047">
    <property type="entry name" value="GH13_cat_dom"/>
</dbReference>
<proteinExistence type="inferred from homology"/>